<feature type="region of interest" description="Disordered" evidence="1">
    <location>
        <begin position="525"/>
        <end position="572"/>
    </location>
</feature>
<feature type="region of interest" description="Disordered" evidence="1">
    <location>
        <begin position="319"/>
        <end position="464"/>
    </location>
</feature>
<accession>A0A4X2L7G3</accession>
<feature type="compositionally biased region" description="Basic and acidic residues" evidence="1">
    <location>
        <begin position="563"/>
        <end position="572"/>
    </location>
</feature>
<reference evidence="2" key="3">
    <citation type="submission" date="2025-09" db="UniProtKB">
        <authorList>
            <consortium name="Ensembl"/>
        </authorList>
    </citation>
    <scope>IDENTIFICATION</scope>
</reference>
<sequence>MSIVGSGKEKPLLQENCHPATLERVPKSTGLQASFRNLAQGKGCGPDNGPFLRFNCRLVQPGVPECSGNVMVINEASPPTRHFQRRVGKLGHFEPGEIQTQTFQRNSKRTMDIGSDTLNGRGSTPTSALARENLENHLTNESWQPPTETGDDGFQPHQQRHFLTSSPAKPHRTEERRVPKNTRNPSSHRPGPHGLLWESRLMDLPPDNLLVCKYGPWDQLQDCTDERKSSYRERPKSQKDHIQANSRIKDLLPSAGNVGLSARVQKPHVRKRVSFHIPDLDEEDGLAQLLTDLTEAGALCTQQQNPHNQAVVCHSEKLSETQEKTKGGKGSSGAQIPEKEQSKPSYRRRKVKGQNLNVKLNLHPFGRLRIHPEKQPDREKCPPTSSRRGKKVAQQESSKVSEEEAAWKERQRRLKQTESSGNSRTIPKTLTPNAANTQVSGRSRRSEHSPHVPDQVPRQGHAHHVASPLSAGILTGFPPQSSPKERRGSAVNLPSLVLSYSSGSRQGPAKNDFKPQQFQALADQVTPEATEAGEGRKSQHTLGQKEKDGSITSRNETQPASDFKPDTNQKDLSPEEMLPYKLQHSRHLQPGTEKTTVESNTKAPPPVAKCCVTNGGLKPLNKNASRVEPYDSSLIPQTQANSDITFVETNFIPHQNRLEFSNDINTPLPGTQTNWHPTSRSEKGTDSANGLPRDDGNEAPRGTGGAKESHEAAQESSASHGAVIQAKEVVVAGTSREARESQKNGQSEGHAFLGSRVVSQSSVSSNRSPDIQTRLLPSETGPQIYHHMRKDVQETQAIRPGKGDDQRGEGDVMPPEKHEDALLLPVVKDGRLEAENGCP</sequence>
<dbReference type="OMA" id="NSIPFQN"/>
<reference evidence="2" key="2">
    <citation type="submission" date="2025-08" db="UniProtKB">
        <authorList>
            <consortium name="Ensembl"/>
        </authorList>
    </citation>
    <scope>IDENTIFICATION</scope>
</reference>
<feature type="region of interest" description="Disordered" evidence="1">
    <location>
        <begin position="471"/>
        <end position="490"/>
    </location>
</feature>
<reference evidence="3" key="1">
    <citation type="submission" date="2018-12" db="EMBL/GenBank/DDBJ databases">
        <authorList>
            <person name="Yazar S."/>
        </authorList>
    </citation>
    <scope>NUCLEOTIDE SEQUENCE [LARGE SCALE GENOMIC DNA]</scope>
</reference>
<evidence type="ECO:0000256" key="1">
    <source>
        <dbReference type="SAM" id="MobiDB-lite"/>
    </source>
</evidence>
<feature type="compositionally biased region" description="Polar residues" evidence="1">
    <location>
        <begin position="661"/>
        <end position="678"/>
    </location>
</feature>
<feature type="compositionally biased region" description="Basic and acidic residues" evidence="1">
    <location>
        <begin position="399"/>
        <end position="409"/>
    </location>
</feature>
<dbReference type="Proteomes" id="UP000314987">
    <property type="component" value="Unassembled WGS sequence"/>
</dbReference>
<name>A0A4X2L7G3_VOMUR</name>
<feature type="region of interest" description="Disordered" evidence="1">
    <location>
        <begin position="584"/>
        <end position="608"/>
    </location>
</feature>
<feature type="compositionally biased region" description="Polar residues" evidence="1">
    <location>
        <begin position="116"/>
        <end position="127"/>
    </location>
</feature>
<feature type="compositionally biased region" description="Basic and acidic residues" evidence="1">
    <location>
        <begin position="801"/>
        <end position="821"/>
    </location>
</feature>
<feature type="region of interest" description="Disordered" evidence="1">
    <location>
        <begin position="661"/>
        <end position="821"/>
    </location>
</feature>
<evidence type="ECO:0000313" key="3">
    <source>
        <dbReference type="Proteomes" id="UP000314987"/>
    </source>
</evidence>
<feature type="region of interest" description="Disordered" evidence="1">
    <location>
        <begin position="104"/>
        <end position="194"/>
    </location>
</feature>
<dbReference type="STRING" id="29139.ENSVURP00010017002"/>
<feature type="compositionally biased region" description="Basic and acidic residues" evidence="1">
    <location>
        <begin position="533"/>
        <end position="549"/>
    </location>
</feature>
<evidence type="ECO:0000313" key="2">
    <source>
        <dbReference type="Ensembl" id="ENSVURP00010017002.1"/>
    </source>
</evidence>
<feature type="compositionally biased region" description="Polar residues" evidence="1">
    <location>
        <begin position="136"/>
        <end position="147"/>
    </location>
</feature>
<organism evidence="2 3">
    <name type="scientific">Vombatus ursinus</name>
    <name type="common">Common wombat</name>
    <dbReference type="NCBI Taxonomy" id="29139"/>
    <lineage>
        <taxon>Eukaryota</taxon>
        <taxon>Metazoa</taxon>
        <taxon>Chordata</taxon>
        <taxon>Craniata</taxon>
        <taxon>Vertebrata</taxon>
        <taxon>Euteleostomi</taxon>
        <taxon>Mammalia</taxon>
        <taxon>Metatheria</taxon>
        <taxon>Diprotodontia</taxon>
        <taxon>Vombatidae</taxon>
        <taxon>Vombatus</taxon>
    </lineage>
</organism>
<feature type="compositionally biased region" description="Low complexity" evidence="1">
    <location>
        <begin position="755"/>
        <end position="768"/>
    </location>
</feature>
<gene>
    <name evidence="2" type="primary">LRRC53</name>
</gene>
<dbReference type="AlphaFoldDB" id="A0A4X2L7G3"/>
<dbReference type="GeneTree" id="ENSGT00940000167450"/>
<feature type="compositionally biased region" description="Polar residues" evidence="1">
    <location>
        <begin position="592"/>
        <end position="602"/>
    </location>
</feature>
<feature type="compositionally biased region" description="Polar residues" evidence="1">
    <location>
        <begin position="550"/>
        <end position="560"/>
    </location>
</feature>
<feature type="compositionally biased region" description="Polar residues" evidence="1">
    <location>
        <begin position="417"/>
        <end position="441"/>
    </location>
</feature>
<keyword evidence="3" id="KW-1185">Reference proteome</keyword>
<protein>
    <submittedName>
        <fullName evidence="2">Uncharacterized protein</fullName>
    </submittedName>
</protein>
<dbReference type="Ensembl" id="ENSVURT00010019326.1">
    <property type="protein sequence ID" value="ENSVURP00010017002.1"/>
    <property type="gene ID" value="ENSVURG00010013013.1"/>
</dbReference>
<feature type="compositionally biased region" description="Basic and acidic residues" evidence="1">
    <location>
        <begin position="370"/>
        <end position="381"/>
    </location>
</feature>
<proteinExistence type="predicted"/>